<evidence type="ECO:0000256" key="4">
    <source>
        <dbReference type="ARBA" id="ARBA00022723"/>
    </source>
</evidence>
<keyword evidence="4 8" id="KW-0479">Metal-binding</keyword>
<dbReference type="PRINTS" id="PR00605">
    <property type="entry name" value="CYTCHROMECIC"/>
</dbReference>
<dbReference type="InterPro" id="IPR036909">
    <property type="entry name" value="Cyt_c-like_dom_sf"/>
</dbReference>
<dbReference type="PANTHER" id="PTHR33751:SF9">
    <property type="entry name" value="CYTOCHROME C4"/>
    <property type="match status" value="1"/>
</dbReference>
<feature type="signal peptide" evidence="9">
    <location>
        <begin position="1"/>
        <end position="29"/>
    </location>
</feature>
<dbReference type="RefSeq" id="WP_172311928.1">
    <property type="nucleotide sequence ID" value="NZ_WOEY01000066.1"/>
</dbReference>
<organism evidence="11 12">
    <name type="scientific">Paraburkholderia solitsugae</name>
    <dbReference type="NCBI Taxonomy" id="2675748"/>
    <lineage>
        <taxon>Bacteria</taxon>
        <taxon>Pseudomonadati</taxon>
        <taxon>Pseudomonadota</taxon>
        <taxon>Betaproteobacteria</taxon>
        <taxon>Burkholderiales</taxon>
        <taxon>Burkholderiaceae</taxon>
        <taxon>Paraburkholderia</taxon>
    </lineage>
</organism>
<keyword evidence="6" id="KW-0249">Electron transport</keyword>
<dbReference type="EMBL" id="WOEY01000066">
    <property type="protein sequence ID" value="NPT43070.1"/>
    <property type="molecule type" value="Genomic_DNA"/>
</dbReference>
<dbReference type="InterPro" id="IPR050597">
    <property type="entry name" value="Cytochrome_c_Oxidase_Subunit"/>
</dbReference>
<evidence type="ECO:0000313" key="12">
    <source>
        <dbReference type="Proteomes" id="UP000652198"/>
    </source>
</evidence>
<comment type="subcellular location">
    <subcellularLocation>
        <location evidence="1">Periplasm</location>
    </subcellularLocation>
</comment>
<keyword evidence="2" id="KW-0813">Transport</keyword>
<feature type="chain" id="PRO_5046089918" evidence="9">
    <location>
        <begin position="30"/>
        <end position="216"/>
    </location>
</feature>
<evidence type="ECO:0000259" key="10">
    <source>
        <dbReference type="PROSITE" id="PS51007"/>
    </source>
</evidence>
<evidence type="ECO:0000256" key="2">
    <source>
        <dbReference type="ARBA" id="ARBA00022448"/>
    </source>
</evidence>
<keyword evidence="9" id="KW-0732">Signal</keyword>
<reference evidence="11 12" key="1">
    <citation type="submission" date="2019-11" db="EMBL/GenBank/DDBJ databases">
        <title>Metabolism of dissolved organic matter in forest soils.</title>
        <authorList>
            <person name="Cyle K.T."/>
            <person name="Wilhelm R.C."/>
            <person name="Martinez C.E."/>
        </authorList>
    </citation>
    <scope>NUCLEOTIDE SEQUENCE [LARGE SCALE GENOMIC DNA]</scope>
    <source>
        <strain evidence="11 12">1N</strain>
    </source>
</reference>
<evidence type="ECO:0000256" key="6">
    <source>
        <dbReference type="ARBA" id="ARBA00022982"/>
    </source>
</evidence>
<keyword evidence="12" id="KW-1185">Reference proteome</keyword>
<sequence>MERDSVISRITTSFVAGTLFCLLATNSHAVDVSSARVHDLVTQRCAACHAVDGNSVVGFYPRLAGQNPEYLLQQLNMFKGSDGHPPLRHSPSMEPEVADLSEDDIRALASYYSAQVPKNSEPVAAATPALGQKVYTAGSEAGAPACIACHGANGAGVLGAFPRLAGQHPEYVETELRSYKEGRRGGKGKAMTTIGPLLSNDEIRAVAAYVSALKTP</sequence>
<proteinExistence type="predicted"/>
<dbReference type="PROSITE" id="PS51007">
    <property type="entry name" value="CYTC"/>
    <property type="match status" value="2"/>
</dbReference>
<keyword evidence="7 8" id="KW-0408">Iron</keyword>
<dbReference type="PANTHER" id="PTHR33751">
    <property type="entry name" value="CBB3-TYPE CYTOCHROME C OXIDASE SUBUNIT FIXP"/>
    <property type="match status" value="1"/>
</dbReference>
<dbReference type="InterPro" id="IPR024167">
    <property type="entry name" value="Cytochrome_c4-like"/>
</dbReference>
<dbReference type="PIRSF" id="PIRSF000005">
    <property type="entry name" value="Cytochrome_c4"/>
    <property type="match status" value="1"/>
</dbReference>
<dbReference type="Pfam" id="PF00034">
    <property type="entry name" value="Cytochrom_C"/>
    <property type="match status" value="2"/>
</dbReference>
<evidence type="ECO:0000256" key="7">
    <source>
        <dbReference type="ARBA" id="ARBA00023004"/>
    </source>
</evidence>
<dbReference type="InterPro" id="IPR009056">
    <property type="entry name" value="Cyt_c-like_dom"/>
</dbReference>
<evidence type="ECO:0000313" key="11">
    <source>
        <dbReference type="EMBL" id="NPT43070.1"/>
    </source>
</evidence>
<evidence type="ECO:0000256" key="5">
    <source>
        <dbReference type="ARBA" id="ARBA00022764"/>
    </source>
</evidence>
<accession>A0ABX2BQ88</accession>
<gene>
    <name evidence="11" type="ORF">GNZ12_17460</name>
</gene>
<dbReference type="Gene3D" id="1.10.760.10">
    <property type="entry name" value="Cytochrome c-like domain"/>
    <property type="match status" value="2"/>
</dbReference>
<feature type="domain" description="Cytochrome c" evidence="10">
    <location>
        <begin position="32"/>
        <end position="116"/>
    </location>
</feature>
<name>A0ABX2BQ88_9BURK</name>
<protein>
    <submittedName>
        <fullName evidence="11">C-type cytochrome</fullName>
    </submittedName>
</protein>
<keyword evidence="3 8" id="KW-0349">Heme</keyword>
<evidence type="ECO:0000256" key="9">
    <source>
        <dbReference type="SAM" id="SignalP"/>
    </source>
</evidence>
<evidence type="ECO:0000256" key="3">
    <source>
        <dbReference type="ARBA" id="ARBA00022617"/>
    </source>
</evidence>
<evidence type="ECO:0000256" key="8">
    <source>
        <dbReference type="PROSITE-ProRule" id="PRU00433"/>
    </source>
</evidence>
<dbReference type="Proteomes" id="UP000652198">
    <property type="component" value="Unassembled WGS sequence"/>
</dbReference>
<dbReference type="SUPFAM" id="SSF46626">
    <property type="entry name" value="Cytochrome c"/>
    <property type="match status" value="2"/>
</dbReference>
<dbReference type="InterPro" id="IPR008168">
    <property type="entry name" value="Cyt_C_IC"/>
</dbReference>
<keyword evidence="5" id="KW-0574">Periplasm</keyword>
<evidence type="ECO:0000256" key="1">
    <source>
        <dbReference type="ARBA" id="ARBA00004418"/>
    </source>
</evidence>
<feature type="domain" description="Cytochrome c" evidence="10">
    <location>
        <begin position="126"/>
        <end position="214"/>
    </location>
</feature>
<comment type="caution">
    <text evidence="11">The sequence shown here is derived from an EMBL/GenBank/DDBJ whole genome shotgun (WGS) entry which is preliminary data.</text>
</comment>